<dbReference type="GO" id="GO:0004252">
    <property type="term" value="F:serine-type endopeptidase activity"/>
    <property type="evidence" value="ECO:0007669"/>
    <property type="project" value="InterPro"/>
</dbReference>
<dbReference type="SMART" id="SM00680">
    <property type="entry name" value="CLIP"/>
    <property type="match status" value="1"/>
</dbReference>
<evidence type="ECO:0000313" key="9">
    <source>
        <dbReference type="EnsemblMetazoa" id="PPAI005881-PA"/>
    </source>
</evidence>
<dbReference type="InterPro" id="IPR043504">
    <property type="entry name" value="Peptidase_S1_PA_chymotrypsin"/>
</dbReference>
<evidence type="ECO:0000313" key="10">
    <source>
        <dbReference type="Proteomes" id="UP000092462"/>
    </source>
</evidence>
<evidence type="ECO:0000256" key="3">
    <source>
        <dbReference type="ARBA" id="ARBA00022588"/>
    </source>
</evidence>
<dbReference type="InterPro" id="IPR001314">
    <property type="entry name" value="Peptidase_S1A"/>
</dbReference>
<dbReference type="EMBL" id="AJVK01005329">
    <property type="status" value="NOT_ANNOTATED_CDS"/>
    <property type="molecule type" value="Genomic_DNA"/>
</dbReference>
<reference evidence="9" key="1">
    <citation type="submission" date="2022-08" db="UniProtKB">
        <authorList>
            <consortium name="EnsemblMetazoa"/>
        </authorList>
    </citation>
    <scope>IDENTIFICATION</scope>
    <source>
        <strain evidence="9">Israel</strain>
    </source>
</reference>
<comment type="similarity">
    <text evidence="8">Belongs to the peptidase S1 family. CLIP subfamily.</text>
</comment>
<evidence type="ECO:0000256" key="7">
    <source>
        <dbReference type="ARBA" id="ARBA00023180"/>
    </source>
</evidence>
<dbReference type="CDD" id="cd00190">
    <property type="entry name" value="Tryp_SPc"/>
    <property type="match status" value="1"/>
</dbReference>
<dbReference type="GO" id="GO:0045087">
    <property type="term" value="P:innate immune response"/>
    <property type="evidence" value="ECO:0007669"/>
    <property type="project" value="UniProtKB-KW"/>
</dbReference>
<keyword evidence="5" id="KW-0391">Immunity</keyword>
<evidence type="ECO:0000256" key="6">
    <source>
        <dbReference type="ARBA" id="ARBA00023157"/>
    </source>
</evidence>
<dbReference type="PANTHER" id="PTHR24260">
    <property type="match status" value="1"/>
</dbReference>
<dbReference type="Pfam" id="PF00089">
    <property type="entry name" value="Trypsin"/>
    <property type="match status" value="2"/>
</dbReference>
<evidence type="ECO:0000256" key="2">
    <source>
        <dbReference type="ARBA" id="ARBA00022525"/>
    </source>
</evidence>
<dbReference type="EMBL" id="AJVK01005330">
    <property type="status" value="NOT_ANNOTATED_CDS"/>
    <property type="molecule type" value="Genomic_DNA"/>
</dbReference>
<keyword evidence="4" id="KW-0732">Signal</keyword>
<dbReference type="GO" id="GO:0006508">
    <property type="term" value="P:proteolysis"/>
    <property type="evidence" value="ECO:0007669"/>
    <property type="project" value="InterPro"/>
</dbReference>
<dbReference type="Gene3D" id="2.40.10.10">
    <property type="entry name" value="Trypsin-like serine proteases"/>
    <property type="match status" value="2"/>
</dbReference>
<dbReference type="Proteomes" id="UP000092462">
    <property type="component" value="Unassembled WGS sequence"/>
</dbReference>
<dbReference type="VEuPathDB" id="VectorBase:PPAPM1_006003"/>
<dbReference type="InterPro" id="IPR009003">
    <property type="entry name" value="Peptidase_S1_PA"/>
</dbReference>
<keyword evidence="3" id="KW-0399">Innate immunity</keyword>
<dbReference type="PROSITE" id="PS50240">
    <property type="entry name" value="TRYPSIN_DOM"/>
    <property type="match status" value="1"/>
</dbReference>
<dbReference type="GO" id="GO:0005576">
    <property type="term" value="C:extracellular region"/>
    <property type="evidence" value="ECO:0007669"/>
    <property type="project" value="UniProtKB-SubCell"/>
</dbReference>
<accession>A0A1B0DDB0</accession>
<sequence>MTFGHFIAIVALWLIIALNCVHFTTEADLYEGSICRLKDGTLGVCKAHLQCIWAREGFKNGKMSYSDIVRCTFVGNSEIICCGDDKPTEDDFTPPSTVNINRNDVDMIYFVSPGNEINLPDFGVATNQQISTTPGSRIESKPRKCEEACLKFMEKYQTLTYHILGGVETSLGEFPHMAALGYPSEEVGSDDFQWNCGGSLIAENYVLTAAHCVANPASRPTIVRLGKVTLKTNDDTATPQDIPISQIISHPSYKRSRNYHDIALIRLARPAEMNENVKPACLNTDNEDVGDDVSLIVTGWGSTSVERRERSGVLLKTNLTSGDSGGPLQTVAENGFATIIGVTSFGISCASSTPGVYARVSYYLDFIESNVWPDSG</sequence>
<dbReference type="FunFam" id="2.40.10.10:FF:000028">
    <property type="entry name" value="Serine protease easter"/>
    <property type="match status" value="1"/>
</dbReference>
<dbReference type="InterPro" id="IPR001254">
    <property type="entry name" value="Trypsin_dom"/>
</dbReference>
<keyword evidence="7" id="KW-0325">Glycoprotein</keyword>
<evidence type="ECO:0000256" key="1">
    <source>
        <dbReference type="ARBA" id="ARBA00004613"/>
    </source>
</evidence>
<dbReference type="SMART" id="SM00020">
    <property type="entry name" value="Tryp_SPc"/>
    <property type="match status" value="1"/>
</dbReference>
<dbReference type="InterPro" id="IPR018114">
    <property type="entry name" value="TRYPSIN_HIS"/>
</dbReference>
<dbReference type="AlphaFoldDB" id="A0A1B0DDB0"/>
<dbReference type="InterPro" id="IPR022700">
    <property type="entry name" value="CLIP"/>
</dbReference>
<dbReference type="SUPFAM" id="SSF50494">
    <property type="entry name" value="Trypsin-like serine proteases"/>
    <property type="match status" value="1"/>
</dbReference>
<dbReference type="VEuPathDB" id="VectorBase:PPAI005881"/>
<dbReference type="PROSITE" id="PS00134">
    <property type="entry name" value="TRYPSIN_HIS"/>
    <property type="match status" value="1"/>
</dbReference>
<name>A0A1B0DDB0_PHLPP</name>
<dbReference type="EnsemblMetazoa" id="PPAI005881-RA">
    <property type="protein sequence ID" value="PPAI005881-PA"/>
    <property type="gene ID" value="PPAI005881"/>
</dbReference>
<dbReference type="InterPro" id="IPR051333">
    <property type="entry name" value="CLIP_Serine_Protease"/>
</dbReference>
<dbReference type="PANTHER" id="PTHR24260:SF147">
    <property type="entry name" value="EG:BACR7A4.3 PROTEIN-RELATED"/>
    <property type="match status" value="1"/>
</dbReference>
<comment type="subcellular location">
    <subcellularLocation>
        <location evidence="1">Secreted</location>
    </subcellularLocation>
</comment>
<keyword evidence="6" id="KW-1015">Disulfide bond</keyword>
<evidence type="ECO:0000256" key="4">
    <source>
        <dbReference type="ARBA" id="ARBA00022729"/>
    </source>
</evidence>
<keyword evidence="2" id="KW-0964">Secreted</keyword>
<keyword evidence="10" id="KW-1185">Reference proteome</keyword>
<dbReference type="PRINTS" id="PR00722">
    <property type="entry name" value="CHYMOTRYPSIN"/>
</dbReference>
<organism evidence="9 10">
    <name type="scientific">Phlebotomus papatasi</name>
    <name type="common">Sandfly</name>
    <dbReference type="NCBI Taxonomy" id="29031"/>
    <lineage>
        <taxon>Eukaryota</taxon>
        <taxon>Metazoa</taxon>
        <taxon>Ecdysozoa</taxon>
        <taxon>Arthropoda</taxon>
        <taxon>Hexapoda</taxon>
        <taxon>Insecta</taxon>
        <taxon>Pterygota</taxon>
        <taxon>Neoptera</taxon>
        <taxon>Endopterygota</taxon>
        <taxon>Diptera</taxon>
        <taxon>Nematocera</taxon>
        <taxon>Psychodoidea</taxon>
        <taxon>Psychodidae</taxon>
        <taxon>Phlebotomus</taxon>
        <taxon>Phlebotomus</taxon>
    </lineage>
</organism>
<proteinExistence type="inferred from homology"/>
<evidence type="ECO:0000256" key="8">
    <source>
        <dbReference type="ARBA" id="ARBA00024195"/>
    </source>
</evidence>
<evidence type="ECO:0000256" key="5">
    <source>
        <dbReference type="ARBA" id="ARBA00022859"/>
    </source>
</evidence>
<protein>
    <submittedName>
        <fullName evidence="9">Uncharacterized protein</fullName>
    </submittedName>
</protein>